<feature type="domain" description="N-acetyltransferase" evidence="1">
    <location>
        <begin position="1"/>
        <end position="137"/>
    </location>
</feature>
<protein>
    <submittedName>
        <fullName evidence="2">Putative acetyltransferase</fullName>
    </submittedName>
</protein>
<organism evidence="2 3">
    <name type="scientific">Fervidobacterium gondwanense DSM 13020</name>
    <dbReference type="NCBI Taxonomy" id="1121883"/>
    <lineage>
        <taxon>Bacteria</taxon>
        <taxon>Thermotogati</taxon>
        <taxon>Thermotogota</taxon>
        <taxon>Thermotogae</taxon>
        <taxon>Thermotogales</taxon>
        <taxon>Fervidobacteriaceae</taxon>
        <taxon>Fervidobacterium</taxon>
    </lineage>
</organism>
<dbReference type="PROSITE" id="PS51186">
    <property type="entry name" value="GNAT"/>
    <property type="match status" value="1"/>
</dbReference>
<gene>
    <name evidence="2" type="ORF">SAMN02745226_00999</name>
</gene>
<proteinExistence type="predicted"/>
<sequence length="146" mass="16523">MDGTRETTLGIKSEMITKSEEYIRDLGPNDHVFVARITENGEKKVVGFIGLHVNTNPRQGHSARLGIAVHKDYKGRGIGRALSNEILDLADNWSRLLRIKLVVFVDNERAIKLYESLGFQIEGIKKYAAVKEGKYADIYIMARYNL</sequence>
<dbReference type="Proteomes" id="UP000184207">
    <property type="component" value="Unassembled WGS sequence"/>
</dbReference>
<dbReference type="InterPro" id="IPR016181">
    <property type="entry name" value="Acyl_CoA_acyltransferase"/>
</dbReference>
<dbReference type="PANTHER" id="PTHR43415:SF3">
    <property type="entry name" value="GNAT-FAMILY ACETYLTRANSFERASE"/>
    <property type="match status" value="1"/>
</dbReference>
<dbReference type="CDD" id="cd04301">
    <property type="entry name" value="NAT_SF"/>
    <property type="match status" value="1"/>
</dbReference>
<dbReference type="AlphaFoldDB" id="A0A1M7SKH5"/>
<name>A0A1M7SKH5_FERGO</name>
<accession>A0A1M7SKH5</accession>
<reference evidence="3" key="1">
    <citation type="submission" date="2016-12" db="EMBL/GenBank/DDBJ databases">
        <authorList>
            <person name="Varghese N."/>
            <person name="Submissions S."/>
        </authorList>
    </citation>
    <scope>NUCLEOTIDE SEQUENCE [LARGE SCALE GENOMIC DNA]</scope>
    <source>
        <strain evidence="3">DSM 13020</strain>
    </source>
</reference>
<dbReference type="SUPFAM" id="SSF55729">
    <property type="entry name" value="Acyl-CoA N-acyltransferases (Nat)"/>
    <property type="match status" value="1"/>
</dbReference>
<keyword evidence="3" id="KW-1185">Reference proteome</keyword>
<keyword evidence="2" id="KW-0808">Transferase</keyword>
<dbReference type="GO" id="GO:0016747">
    <property type="term" value="F:acyltransferase activity, transferring groups other than amino-acyl groups"/>
    <property type="evidence" value="ECO:0007669"/>
    <property type="project" value="InterPro"/>
</dbReference>
<dbReference type="Pfam" id="PF00583">
    <property type="entry name" value="Acetyltransf_1"/>
    <property type="match status" value="1"/>
</dbReference>
<dbReference type="RefSeq" id="WP_072759022.1">
    <property type="nucleotide sequence ID" value="NZ_FRDJ01000004.1"/>
</dbReference>
<dbReference type="STRING" id="1121883.SAMN02745226_00999"/>
<dbReference type="EMBL" id="FRDJ01000004">
    <property type="protein sequence ID" value="SHN58967.1"/>
    <property type="molecule type" value="Genomic_DNA"/>
</dbReference>
<dbReference type="PANTHER" id="PTHR43415">
    <property type="entry name" value="SPERMIDINE N(1)-ACETYLTRANSFERASE"/>
    <property type="match status" value="1"/>
</dbReference>
<dbReference type="Gene3D" id="3.40.630.30">
    <property type="match status" value="1"/>
</dbReference>
<evidence type="ECO:0000313" key="2">
    <source>
        <dbReference type="EMBL" id="SHN58967.1"/>
    </source>
</evidence>
<evidence type="ECO:0000259" key="1">
    <source>
        <dbReference type="PROSITE" id="PS51186"/>
    </source>
</evidence>
<dbReference type="InterPro" id="IPR000182">
    <property type="entry name" value="GNAT_dom"/>
</dbReference>
<evidence type="ECO:0000313" key="3">
    <source>
        <dbReference type="Proteomes" id="UP000184207"/>
    </source>
</evidence>